<dbReference type="InterPro" id="IPR013154">
    <property type="entry name" value="ADH-like_N"/>
</dbReference>
<dbReference type="AlphaFoldDB" id="A0A8J3FXA4"/>
<keyword evidence="3" id="KW-0862">Zinc</keyword>
<dbReference type="SUPFAM" id="SSF51735">
    <property type="entry name" value="NAD(P)-binding Rossmann-fold domains"/>
    <property type="match status" value="1"/>
</dbReference>
<name>A0A8J3FXA4_9PSEU</name>
<feature type="domain" description="Alcohol dehydrogenase-like C-terminal" evidence="4">
    <location>
        <begin position="188"/>
        <end position="296"/>
    </location>
</feature>
<dbReference type="EMBL" id="BMMK01000015">
    <property type="protein sequence ID" value="GGM60433.1"/>
    <property type="molecule type" value="Genomic_DNA"/>
</dbReference>
<evidence type="ECO:0000313" key="7">
    <source>
        <dbReference type="Proteomes" id="UP000637578"/>
    </source>
</evidence>
<dbReference type="Proteomes" id="UP000637578">
    <property type="component" value="Unassembled WGS sequence"/>
</dbReference>
<evidence type="ECO:0000259" key="5">
    <source>
        <dbReference type="Pfam" id="PF08240"/>
    </source>
</evidence>
<feature type="domain" description="Alcohol dehydrogenase-like N-terminal" evidence="5">
    <location>
        <begin position="29"/>
        <end position="139"/>
    </location>
</feature>
<evidence type="ECO:0000259" key="4">
    <source>
        <dbReference type="Pfam" id="PF00107"/>
    </source>
</evidence>
<comment type="caution">
    <text evidence="6">The sequence shown here is derived from an EMBL/GenBank/DDBJ whole genome shotgun (WGS) entry which is preliminary data.</text>
</comment>
<dbReference type="InterPro" id="IPR011032">
    <property type="entry name" value="GroES-like_sf"/>
</dbReference>
<reference evidence="6" key="1">
    <citation type="journal article" date="2014" name="Int. J. Syst. Evol. Microbiol.">
        <title>Complete genome sequence of Corynebacterium casei LMG S-19264T (=DSM 44701T), isolated from a smear-ripened cheese.</title>
        <authorList>
            <consortium name="US DOE Joint Genome Institute (JGI-PGF)"/>
            <person name="Walter F."/>
            <person name="Albersmeier A."/>
            <person name="Kalinowski J."/>
            <person name="Ruckert C."/>
        </authorList>
    </citation>
    <scope>NUCLEOTIDE SEQUENCE</scope>
    <source>
        <strain evidence="6">CGMCC 4.5737</strain>
    </source>
</reference>
<dbReference type="SUPFAM" id="SSF50129">
    <property type="entry name" value="GroES-like"/>
    <property type="match status" value="1"/>
</dbReference>
<proteinExistence type="predicted"/>
<dbReference type="GO" id="GO:0046872">
    <property type="term" value="F:metal ion binding"/>
    <property type="evidence" value="ECO:0007669"/>
    <property type="project" value="UniProtKB-KW"/>
</dbReference>
<comment type="cofactor">
    <cofactor evidence="1">
        <name>Zn(2+)</name>
        <dbReference type="ChEBI" id="CHEBI:29105"/>
    </cofactor>
</comment>
<dbReference type="Gene3D" id="3.90.180.10">
    <property type="entry name" value="Medium-chain alcohol dehydrogenases, catalytic domain"/>
    <property type="match status" value="1"/>
</dbReference>
<protein>
    <recommendedName>
        <fullName evidence="8">Alcohol dehydrogenase</fullName>
    </recommendedName>
</protein>
<evidence type="ECO:0000256" key="3">
    <source>
        <dbReference type="ARBA" id="ARBA00022833"/>
    </source>
</evidence>
<evidence type="ECO:0000313" key="6">
    <source>
        <dbReference type="EMBL" id="GGM60433.1"/>
    </source>
</evidence>
<evidence type="ECO:0000256" key="1">
    <source>
        <dbReference type="ARBA" id="ARBA00001947"/>
    </source>
</evidence>
<evidence type="ECO:0008006" key="8">
    <source>
        <dbReference type="Google" id="ProtNLM"/>
    </source>
</evidence>
<dbReference type="InterPro" id="IPR013149">
    <property type="entry name" value="ADH-like_C"/>
</dbReference>
<dbReference type="Gene3D" id="3.40.50.720">
    <property type="entry name" value="NAD(P)-binding Rossmann-like Domain"/>
    <property type="match status" value="1"/>
</dbReference>
<dbReference type="InterPro" id="IPR036291">
    <property type="entry name" value="NAD(P)-bd_dom_sf"/>
</dbReference>
<accession>A0A8J3FXA4</accession>
<dbReference type="PANTHER" id="PTHR42813">
    <property type="entry name" value="ZINC-TYPE ALCOHOL DEHYDROGENASE-LIKE"/>
    <property type="match status" value="1"/>
</dbReference>
<gene>
    <name evidence="6" type="ORF">GCM10012275_34480</name>
</gene>
<organism evidence="6 7">
    <name type="scientific">Longimycelium tulufanense</name>
    <dbReference type="NCBI Taxonomy" id="907463"/>
    <lineage>
        <taxon>Bacteria</taxon>
        <taxon>Bacillati</taxon>
        <taxon>Actinomycetota</taxon>
        <taxon>Actinomycetes</taxon>
        <taxon>Pseudonocardiales</taxon>
        <taxon>Pseudonocardiaceae</taxon>
        <taxon>Longimycelium</taxon>
    </lineage>
</organism>
<evidence type="ECO:0000256" key="2">
    <source>
        <dbReference type="ARBA" id="ARBA00022723"/>
    </source>
</evidence>
<dbReference type="Pfam" id="PF00107">
    <property type="entry name" value="ADH_zinc_N"/>
    <property type="match status" value="1"/>
</dbReference>
<reference evidence="6" key="2">
    <citation type="submission" date="2020-09" db="EMBL/GenBank/DDBJ databases">
        <authorList>
            <person name="Sun Q."/>
            <person name="Zhou Y."/>
        </authorList>
    </citation>
    <scope>NUCLEOTIDE SEQUENCE</scope>
    <source>
        <strain evidence="6">CGMCC 4.5737</strain>
    </source>
</reference>
<dbReference type="PANTHER" id="PTHR42813:SF7">
    <property type="entry name" value="ALCOHOL DEHYDROGENASE (ZN-DEPENDENT)-RELATED"/>
    <property type="match status" value="1"/>
</dbReference>
<keyword evidence="7" id="KW-1185">Reference proteome</keyword>
<sequence>MAELMRSLWFVGPGQLEWREKPVPVMQGAEDALVTPIVAGRCPFDVPVLDGRSPLPGDFAFGHEAVAKVVSVGESVTSVRPGDVVVVAPAISCGRCERCRRGWTAHCTSVLYGAFYGLAINSDWGGLFDDVVRVPYADAMLTRIPPEVDPYECIAAYDVLGTTHDVAVRQVRDAGRRKVLVLSWGASGLYQVAFAAAYGAEQVVYVDRNADNRALAETLGATTVLDSPPDPAGGRFELVIEVSGGNAEWLRRGIDLAAPEGVVESLGGLFGDVSVPTYQMFYYGITLRIARANNAPYVPDVLTAIRRGLVQPSVVYSHDVAWQDLPEAMLEPGRKLVATRDQA</sequence>
<keyword evidence="2" id="KW-0479">Metal-binding</keyword>
<dbReference type="RefSeq" id="WP_189058864.1">
    <property type="nucleotide sequence ID" value="NZ_BMMK01000015.1"/>
</dbReference>
<dbReference type="Pfam" id="PF08240">
    <property type="entry name" value="ADH_N"/>
    <property type="match status" value="1"/>
</dbReference>